<dbReference type="GO" id="GO:0009103">
    <property type="term" value="P:lipopolysaccharide biosynthetic process"/>
    <property type="evidence" value="ECO:0007669"/>
    <property type="project" value="UniProtKB-ARBA"/>
</dbReference>
<evidence type="ECO:0000313" key="10">
    <source>
        <dbReference type="Proteomes" id="UP000183210"/>
    </source>
</evidence>
<dbReference type="EMBL" id="FOEV01000003">
    <property type="protein sequence ID" value="SEP95152.1"/>
    <property type="molecule type" value="Genomic_DNA"/>
</dbReference>
<keyword evidence="6 8" id="KW-1133">Transmembrane helix</keyword>
<proteinExistence type="predicted"/>
<keyword evidence="5 8" id="KW-0812">Transmembrane</keyword>
<keyword evidence="4 9" id="KW-0808">Transferase</keyword>
<dbReference type="Proteomes" id="UP000183210">
    <property type="component" value="Unassembled WGS sequence"/>
</dbReference>
<sequence length="562" mass="63398">MSQGASRPLSPKTKFFIWCGLLLAFYLVTGLIGRGLWKADEPYSFGMTWNFLTSSDWIVPRVGADPFMEKPPLMYWTGAITAYLFLPWLSPPDGSRMAVLGWMLLTLWTLYRLTERLSPGRGLVACLLLLGTMGMVQHAHLLIADIPQLTGAMLALAGLVGFSLEPTRYRRDGLLFGTGFGIALMSKGLLIPGVLGVTVCAAVLLQPRRYLTRSGFAWLGWALLASSPWLLIWPALLWKTDETLFLEWFWVNNFGRFFGLSQRNSISGGAGSNLKELLGLSFPVGWVLLGAFVAGLWRSLRQQRLKADWIALREDSGRFMVWLYVAVFLFVIMTSAVFRSVYVLPLFPALALLVAGLPLPERFNRAGRLFAIILFSVMGGYLWFGWWAIQSGHTSLIVSGLRRLVPVEIKLSPSPAWFVAALLLTGLWLITIAWRKRLEAAHVWFAGITLFWGLANTLWLPWVDLGRSYARPFEALEQSLPAQFDCLNTVNMGESERSMLHYYTGIKPVMVATPEQAQCEIQMLLDQQHHPIKVDEAHWQLIWQGRREGDRQERLRAFMKAP</sequence>
<comment type="subcellular location">
    <subcellularLocation>
        <location evidence="1">Cell membrane</location>
        <topology evidence="1">Multi-pass membrane protein</topology>
    </subcellularLocation>
</comment>
<feature type="transmembrane region" description="Helical" evidence="8">
    <location>
        <begin position="416"/>
        <end position="434"/>
    </location>
</feature>
<accession>A0A9X8MA31</accession>
<feature type="transmembrane region" description="Helical" evidence="8">
    <location>
        <begin position="184"/>
        <end position="204"/>
    </location>
</feature>
<feature type="transmembrane region" description="Helical" evidence="8">
    <location>
        <begin position="216"/>
        <end position="236"/>
    </location>
</feature>
<gene>
    <name evidence="9" type="ORF">SAMN05216409_10352</name>
</gene>
<dbReference type="GO" id="GO:0005886">
    <property type="term" value="C:plasma membrane"/>
    <property type="evidence" value="ECO:0007669"/>
    <property type="project" value="UniProtKB-SubCell"/>
</dbReference>
<dbReference type="GeneID" id="300266278"/>
<name>A0A9X8MA31_9PSED</name>
<organism evidence="9 10">
    <name type="scientific">Pseudomonas lutea</name>
    <dbReference type="NCBI Taxonomy" id="243924"/>
    <lineage>
        <taxon>Bacteria</taxon>
        <taxon>Pseudomonadati</taxon>
        <taxon>Pseudomonadota</taxon>
        <taxon>Gammaproteobacteria</taxon>
        <taxon>Pseudomonadales</taxon>
        <taxon>Pseudomonadaceae</taxon>
        <taxon>Pseudomonas</taxon>
    </lineage>
</organism>
<feature type="transmembrane region" description="Helical" evidence="8">
    <location>
        <begin position="319"/>
        <end position="336"/>
    </location>
</feature>
<evidence type="ECO:0000256" key="2">
    <source>
        <dbReference type="ARBA" id="ARBA00022475"/>
    </source>
</evidence>
<keyword evidence="7 8" id="KW-0472">Membrane</keyword>
<evidence type="ECO:0000256" key="8">
    <source>
        <dbReference type="SAM" id="Phobius"/>
    </source>
</evidence>
<evidence type="ECO:0000313" key="9">
    <source>
        <dbReference type="EMBL" id="SEP95152.1"/>
    </source>
</evidence>
<evidence type="ECO:0000256" key="5">
    <source>
        <dbReference type="ARBA" id="ARBA00022692"/>
    </source>
</evidence>
<feature type="transmembrane region" description="Helical" evidence="8">
    <location>
        <begin position="342"/>
        <end position="360"/>
    </location>
</feature>
<dbReference type="GO" id="GO:0016763">
    <property type="term" value="F:pentosyltransferase activity"/>
    <property type="evidence" value="ECO:0007669"/>
    <property type="project" value="TreeGrafter"/>
</dbReference>
<keyword evidence="3" id="KW-0328">Glycosyltransferase</keyword>
<evidence type="ECO:0000256" key="6">
    <source>
        <dbReference type="ARBA" id="ARBA00022989"/>
    </source>
</evidence>
<dbReference type="PANTHER" id="PTHR33908">
    <property type="entry name" value="MANNOSYLTRANSFERASE YKCB-RELATED"/>
    <property type="match status" value="1"/>
</dbReference>
<feature type="transmembrane region" description="Helical" evidence="8">
    <location>
        <begin position="120"/>
        <end position="139"/>
    </location>
</feature>
<evidence type="ECO:0000256" key="1">
    <source>
        <dbReference type="ARBA" id="ARBA00004651"/>
    </source>
</evidence>
<dbReference type="AlphaFoldDB" id="A0A9X8MA31"/>
<dbReference type="InterPro" id="IPR050297">
    <property type="entry name" value="LipidA_mod_glycosyltrf_83"/>
</dbReference>
<feature type="transmembrane region" description="Helical" evidence="8">
    <location>
        <begin position="369"/>
        <end position="389"/>
    </location>
</feature>
<feature type="transmembrane region" description="Helical" evidence="8">
    <location>
        <begin position="441"/>
        <end position="462"/>
    </location>
</feature>
<dbReference type="PANTHER" id="PTHR33908:SF11">
    <property type="entry name" value="MEMBRANE PROTEIN"/>
    <property type="match status" value="1"/>
</dbReference>
<feature type="transmembrane region" description="Helical" evidence="8">
    <location>
        <begin position="15"/>
        <end position="37"/>
    </location>
</feature>
<evidence type="ECO:0000256" key="3">
    <source>
        <dbReference type="ARBA" id="ARBA00022676"/>
    </source>
</evidence>
<dbReference type="RefSeq" id="WP_169715104.1">
    <property type="nucleotide sequence ID" value="NZ_FOEV01000003.1"/>
</dbReference>
<evidence type="ECO:0000256" key="4">
    <source>
        <dbReference type="ARBA" id="ARBA00022679"/>
    </source>
</evidence>
<evidence type="ECO:0000256" key="7">
    <source>
        <dbReference type="ARBA" id="ARBA00023136"/>
    </source>
</evidence>
<feature type="transmembrane region" description="Helical" evidence="8">
    <location>
        <begin position="277"/>
        <end position="298"/>
    </location>
</feature>
<reference evidence="9 10" key="1">
    <citation type="submission" date="2016-10" db="EMBL/GenBank/DDBJ databases">
        <authorList>
            <person name="Varghese N."/>
            <person name="Submissions S."/>
        </authorList>
    </citation>
    <scope>NUCLEOTIDE SEQUENCE [LARGE SCALE GENOMIC DNA]</scope>
    <source>
        <strain evidence="9 10">LMG 21974</strain>
    </source>
</reference>
<comment type="caution">
    <text evidence="9">The sequence shown here is derived from an EMBL/GenBank/DDBJ whole genome shotgun (WGS) entry which is preliminary data.</text>
</comment>
<keyword evidence="2" id="KW-1003">Cell membrane</keyword>
<protein>
    <submittedName>
        <fullName evidence="9">4-amino-4-deoxy-L-arabinose transferase</fullName>
    </submittedName>
</protein>